<name>A0A840Q344_9PSEU</name>
<dbReference type="Proteomes" id="UP000584374">
    <property type="component" value="Unassembled WGS sequence"/>
</dbReference>
<sequence length="268" mass="29306">MPGLIRAGRSSVRAHEGDEKRAARAALADVMHLGQAYLAWQGTAHHWYWLTVDKGYSLGEDADAPMAYAAGLMYSAFAFRTTGRPEQALDLLRLATDALNPFLETGADEARGLWGAIQLARASTTARHFGDPSAWVHWEDANRMVSLLPESYAHHHGYSAGHVALHRTWIAQALGDASEAIRSADAVNIESIPSRNWRASHLVHLSRALHQQRDSGALIPLIQAERHSAESIQFNMAAREVVSHLVHHGPMSVRSEAAQLAERLGIAA</sequence>
<accession>A0A840Q344</accession>
<dbReference type="EMBL" id="JACHIW010000001">
    <property type="protein sequence ID" value="MBB5154916.1"/>
    <property type="molecule type" value="Genomic_DNA"/>
</dbReference>
<gene>
    <name evidence="1" type="ORF">BJ970_002450</name>
</gene>
<proteinExistence type="predicted"/>
<organism evidence="1 2">
    <name type="scientific">Saccharopolyspora phatthalungensis</name>
    <dbReference type="NCBI Taxonomy" id="664693"/>
    <lineage>
        <taxon>Bacteria</taxon>
        <taxon>Bacillati</taxon>
        <taxon>Actinomycetota</taxon>
        <taxon>Actinomycetes</taxon>
        <taxon>Pseudonocardiales</taxon>
        <taxon>Pseudonocardiaceae</taxon>
        <taxon>Saccharopolyspora</taxon>
    </lineage>
</organism>
<reference evidence="1 2" key="1">
    <citation type="submission" date="2020-08" db="EMBL/GenBank/DDBJ databases">
        <title>Sequencing the genomes of 1000 actinobacteria strains.</title>
        <authorList>
            <person name="Klenk H.-P."/>
        </authorList>
    </citation>
    <scope>NUCLEOTIDE SEQUENCE [LARGE SCALE GENOMIC DNA]</scope>
    <source>
        <strain evidence="1 2">DSM 45584</strain>
    </source>
</reference>
<comment type="caution">
    <text evidence="1">The sequence shown here is derived from an EMBL/GenBank/DDBJ whole genome shotgun (WGS) entry which is preliminary data.</text>
</comment>
<evidence type="ECO:0000313" key="2">
    <source>
        <dbReference type="Proteomes" id="UP000584374"/>
    </source>
</evidence>
<evidence type="ECO:0008006" key="3">
    <source>
        <dbReference type="Google" id="ProtNLM"/>
    </source>
</evidence>
<dbReference type="RefSeq" id="WP_184726347.1">
    <property type="nucleotide sequence ID" value="NZ_JACHIW010000001.1"/>
</dbReference>
<evidence type="ECO:0000313" key="1">
    <source>
        <dbReference type="EMBL" id="MBB5154916.1"/>
    </source>
</evidence>
<keyword evidence="2" id="KW-1185">Reference proteome</keyword>
<dbReference type="AlphaFoldDB" id="A0A840Q344"/>
<protein>
    <recommendedName>
        <fullName evidence="3">XRE family transcriptional regulator</fullName>
    </recommendedName>
</protein>